<dbReference type="InterPro" id="IPR016151">
    <property type="entry name" value="DNA_mismatch_repair_MutS_N"/>
</dbReference>
<feature type="coiled-coil region" evidence="11">
    <location>
        <begin position="510"/>
        <end position="537"/>
    </location>
</feature>
<dbReference type="SMART" id="SM00533">
    <property type="entry name" value="MUTSd"/>
    <property type="match status" value="1"/>
</dbReference>
<dbReference type="EMBL" id="CP036265">
    <property type="protein sequence ID" value="QDT16906.1"/>
    <property type="molecule type" value="Genomic_DNA"/>
</dbReference>
<dbReference type="FunFam" id="1.10.1420.10:FF:000001">
    <property type="entry name" value="DNA mismatch repair protein MutS"/>
    <property type="match status" value="1"/>
</dbReference>
<evidence type="ECO:0000256" key="9">
    <source>
        <dbReference type="HAMAP-Rule" id="MF_00096"/>
    </source>
</evidence>
<gene>
    <name evidence="13" type="primary">mutS_2</name>
    <name evidence="9" type="synonym">mutS</name>
    <name evidence="13" type="ORF">CA12_30140</name>
</gene>
<dbReference type="Gene3D" id="3.40.1170.10">
    <property type="entry name" value="DNA repair protein MutS, domain I"/>
    <property type="match status" value="1"/>
</dbReference>
<dbReference type="InterPro" id="IPR007860">
    <property type="entry name" value="DNA_mmatch_repair_MutS_con_dom"/>
</dbReference>
<evidence type="ECO:0000256" key="4">
    <source>
        <dbReference type="ARBA" id="ARBA00022763"/>
    </source>
</evidence>
<feature type="binding site" evidence="9">
    <location>
        <begin position="619"/>
        <end position="626"/>
    </location>
    <ligand>
        <name>ATP</name>
        <dbReference type="ChEBI" id="CHEBI:30616"/>
    </ligand>
</feature>
<dbReference type="RefSeq" id="WP_145359825.1">
    <property type="nucleotide sequence ID" value="NZ_CP036265.1"/>
</dbReference>
<dbReference type="CDD" id="cd03284">
    <property type="entry name" value="ABC_MutS1"/>
    <property type="match status" value="1"/>
</dbReference>
<dbReference type="HAMAP" id="MF_00096">
    <property type="entry name" value="MutS"/>
    <property type="match status" value="1"/>
</dbReference>
<dbReference type="SUPFAM" id="SSF52540">
    <property type="entry name" value="P-loop containing nucleoside triphosphate hydrolases"/>
    <property type="match status" value="1"/>
</dbReference>
<dbReference type="InterPro" id="IPR027417">
    <property type="entry name" value="P-loop_NTPase"/>
</dbReference>
<dbReference type="GO" id="GO:0005524">
    <property type="term" value="F:ATP binding"/>
    <property type="evidence" value="ECO:0007669"/>
    <property type="project" value="UniProtKB-UniRule"/>
</dbReference>
<dbReference type="Gene3D" id="1.10.1420.10">
    <property type="match status" value="2"/>
</dbReference>
<keyword evidence="4 9" id="KW-0227">DNA damage</keyword>
<dbReference type="InterPro" id="IPR017261">
    <property type="entry name" value="DNA_mismatch_repair_MutS/MSH"/>
</dbReference>
<dbReference type="InterPro" id="IPR007696">
    <property type="entry name" value="DNA_mismatch_repair_MutS_core"/>
</dbReference>
<dbReference type="AlphaFoldDB" id="A0A517PC14"/>
<dbReference type="SMART" id="SM00534">
    <property type="entry name" value="MUTSac"/>
    <property type="match status" value="1"/>
</dbReference>
<reference evidence="13 14" key="1">
    <citation type="submission" date="2019-02" db="EMBL/GenBank/DDBJ databases">
        <title>Deep-cultivation of Planctomycetes and their phenomic and genomic characterization uncovers novel biology.</title>
        <authorList>
            <person name="Wiegand S."/>
            <person name="Jogler M."/>
            <person name="Boedeker C."/>
            <person name="Pinto D."/>
            <person name="Vollmers J."/>
            <person name="Rivas-Marin E."/>
            <person name="Kohn T."/>
            <person name="Peeters S.H."/>
            <person name="Heuer A."/>
            <person name="Rast P."/>
            <person name="Oberbeckmann S."/>
            <person name="Bunk B."/>
            <person name="Jeske O."/>
            <person name="Meyerdierks A."/>
            <person name="Storesund J.E."/>
            <person name="Kallscheuer N."/>
            <person name="Luecker S."/>
            <person name="Lage O.M."/>
            <person name="Pohl T."/>
            <person name="Merkel B.J."/>
            <person name="Hornburger P."/>
            <person name="Mueller R.-W."/>
            <person name="Bruemmer F."/>
            <person name="Labrenz M."/>
            <person name="Spormann A.M."/>
            <person name="Op den Camp H."/>
            <person name="Overmann J."/>
            <person name="Amann R."/>
            <person name="Jetten M.S.M."/>
            <person name="Mascher T."/>
            <person name="Medema M.H."/>
            <person name="Devos D.P."/>
            <person name="Kaster A.-K."/>
            <person name="Ovreas L."/>
            <person name="Rohde M."/>
            <person name="Galperin M.Y."/>
            <person name="Jogler C."/>
        </authorList>
    </citation>
    <scope>NUCLEOTIDE SEQUENCE [LARGE SCALE GENOMIC DNA]</scope>
    <source>
        <strain evidence="13 14">CA12</strain>
    </source>
</reference>
<dbReference type="Proteomes" id="UP000318741">
    <property type="component" value="Chromosome"/>
</dbReference>
<dbReference type="SUPFAM" id="SSF55271">
    <property type="entry name" value="DNA repair protein MutS, domain I"/>
    <property type="match status" value="1"/>
</dbReference>
<evidence type="ECO:0000313" key="13">
    <source>
        <dbReference type="EMBL" id="QDT16906.1"/>
    </source>
</evidence>
<dbReference type="InterPro" id="IPR000432">
    <property type="entry name" value="DNA_mismatch_repair_MutS_C"/>
</dbReference>
<evidence type="ECO:0000256" key="11">
    <source>
        <dbReference type="SAM" id="Coils"/>
    </source>
</evidence>
<dbReference type="SUPFAM" id="SSF48334">
    <property type="entry name" value="DNA repair protein MutS, domain III"/>
    <property type="match status" value="1"/>
</dbReference>
<comment type="function">
    <text evidence="8 9">This protein is involved in the repair of mismatches in DNA. It is possible that it carries out the mismatch recognition step. This protein has a weak ATPase activity.</text>
</comment>
<evidence type="ECO:0000256" key="2">
    <source>
        <dbReference type="ARBA" id="ARBA00021982"/>
    </source>
</evidence>
<keyword evidence="14" id="KW-1185">Reference proteome</keyword>
<dbReference type="InterPro" id="IPR005748">
    <property type="entry name" value="DNA_mismatch_repair_MutS"/>
</dbReference>
<accession>A0A517PC14</accession>
<name>A0A517PC14_9PLAN</name>
<dbReference type="PANTHER" id="PTHR11361:SF34">
    <property type="entry name" value="DNA MISMATCH REPAIR PROTEIN MSH1, MITOCHONDRIAL"/>
    <property type="match status" value="1"/>
</dbReference>
<evidence type="ECO:0000256" key="3">
    <source>
        <dbReference type="ARBA" id="ARBA00022741"/>
    </source>
</evidence>
<evidence type="ECO:0000313" key="14">
    <source>
        <dbReference type="Proteomes" id="UP000318741"/>
    </source>
</evidence>
<dbReference type="OrthoDB" id="9802448at2"/>
<comment type="similarity">
    <text evidence="1 9 10">Belongs to the DNA mismatch repair MutS family.</text>
</comment>
<dbReference type="SUPFAM" id="SSF53150">
    <property type="entry name" value="DNA repair protein MutS, domain II"/>
    <property type="match status" value="1"/>
</dbReference>
<dbReference type="GO" id="GO:0030983">
    <property type="term" value="F:mismatched DNA binding"/>
    <property type="evidence" value="ECO:0007669"/>
    <property type="project" value="InterPro"/>
</dbReference>
<dbReference type="Pfam" id="PF05192">
    <property type="entry name" value="MutS_III"/>
    <property type="match status" value="1"/>
</dbReference>
<keyword evidence="7 9" id="KW-0234">DNA repair</keyword>
<dbReference type="FunFam" id="3.40.1170.10:FF:000001">
    <property type="entry name" value="DNA mismatch repair protein MutS"/>
    <property type="match status" value="1"/>
</dbReference>
<organism evidence="13 14">
    <name type="scientific">Alienimonas californiensis</name>
    <dbReference type="NCBI Taxonomy" id="2527989"/>
    <lineage>
        <taxon>Bacteria</taxon>
        <taxon>Pseudomonadati</taxon>
        <taxon>Planctomycetota</taxon>
        <taxon>Planctomycetia</taxon>
        <taxon>Planctomycetales</taxon>
        <taxon>Planctomycetaceae</taxon>
        <taxon>Alienimonas</taxon>
    </lineage>
</organism>
<proteinExistence type="inferred from homology"/>
<sequence>MSEPTPMMARYLEVKAEHPGTLLLFRMGDFYELFYEDAELAAKHLGITLTSRDKGSSNPVPMAGFPHHALRNHLSKLIRKGHRVAVCEQMEDPATAKGMVRREVTQVVTPGTLTDDDLLEPNRSNFLAALHRPRGKAAKGGRVGLSWLDVSTGRFVTADLAPADLPDELARIAPAELLIAEGTEVPEAAERIGSLVTERPAYAFGTDAAIKRLTEHFGTGTLAGFDLDDAGPGVAAAAALLEYAADTQKAALPHITGLSPYRCDDCLRIDEATRRSLELTRTLRDGDRSGSLLDVLDETKSPMGARRLADWLAEPLTDRAAIAARHDAVEDLCNAAADRTALREALAGVYDLERLAGRVATRRASPRDLGGLCRTLGLLPKIKDLLHARHAERLTALNGSLDPCPDVREAVAAALTDDPPIQITDGGLIRTGFSPELDELRALAKGGKEWIAKYRAEEAERTGISSLKVGFNKVFGYYLEVTTTHKDKVPEDYTRKQTLKDRERYITPALKEYEDKVLRAEERAVSLEQELFTALRERVAEFVPALQRSAGVLAELDVLACFAHLAATRRYVRPELSAEPVLSITAGRHPVLDVLRPGGEFVPNDTTLTPADRVHLITGPNMAGKSTYIRQTALILILAQCGSFVPAEAATIGLADRVFARVGAGDDLGRGQSTFMVEMTETARILNAATEKSLVILDEIGRGTSTYDGLSLAWAVTEHLHDAVKARTLFATHYHELTGLDKDLAGLSNRHVAVAERDGTIVFLHTIRTGPASQSYGIHVAKLAGVPRPVLDRAAEVLRGLEEGAAPARNGHRNGRRKEKQIALFRMEPEPHPALVRLKGLDPDHLTPMEALRTLAELRDSAH</sequence>
<evidence type="ECO:0000256" key="10">
    <source>
        <dbReference type="RuleBase" id="RU003756"/>
    </source>
</evidence>
<dbReference type="PIRSF" id="PIRSF037677">
    <property type="entry name" value="DNA_mis_repair_Msh6"/>
    <property type="match status" value="1"/>
</dbReference>
<dbReference type="InterPro" id="IPR036187">
    <property type="entry name" value="DNA_mismatch_repair_MutS_sf"/>
</dbReference>
<dbReference type="InterPro" id="IPR045076">
    <property type="entry name" value="MutS"/>
</dbReference>
<dbReference type="Pfam" id="PF05190">
    <property type="entry name" value="MutS_IV"/>
    <property type="match status" value="1"/>
</dbReference>
<dbReference type="KEGG" id="acaf:CA12_30140"/>
<keyword evidence="11" id="KW-0175">Coiled coil</keyword>
<dbReference type="Pfam" id="PF00488">
    <property type="entry name" value="MutS_V"/>
    <property type="match status" value="1"/>
</dbReference>
<dbReference type="Gene3D" id="3.40.50.300">
    <property type="entry name" value="P-loop containing nucleotide triphosphate hydrolases"/>
    <property type="match status" value="1"/>
</dbReference>
<feature type="domain" description="DNA mismatch repair proteins mutS family" evidence="12">
    <location>
        <begin position="693"/>
        <end position="709"/>
    </location>
</feature>
<dbReference type="PROSITE" id="PS00486">
    <property type="entry name" value="DNA_MISMATCH_REPAIR_2"/>
    <property type="match status" value="1"/>
</dbReference>
<dbReference type="InterPro" id="IPR007695">
    <property type="entry name" value="DNA_mismatch_repair_MutS-lik_N"/>
</dbReference>
<dbReference type="InterPro" id="IPR007861">
    <property type="entry name" value="DNA_mismatch_repair_MutS_clamp"/>
</dbReference>
<keyword evidence="5 9" id="KW-0067">ATP-binding</keyword>
<dbReference type="FunFam" id="3.40.50.300:FF:000870">
    <property type="entry name" value="MutS protein homolog 4"/>
    <property type="match status" value="1"/>
</dbReference>
<dbReference type="GO" id="GO:0003684">
    <property type="term" value="F:damaged DNA binding"/>
    <property type="evidence" value="ECO:0007669"/>
    <property type="project" value="UniProtKB-UniRule"/>
</dbReference>
<dbReference type="GO" id="GO:0006298">
    <property type="term" value="P:mismatch repair"/>
    <property type="evidence" value="ECO:0007669"/>
    <property type="project" value="UniProtKB-UniRule"/>
</dbReference>
<dbReference type="InterPro" id="IPR036678">
    <property type="entry name" value="MutS_con_dom_sf"/>
</dbReference>
<evidence type="ECO:0000256" key="5">
    <source>
        <dbReference type="ARBA" id="ARBA00022840"/>
    </source>
</evidence>
<dbReference type="GO" id="GO:0140664">
    <property type="term" value="F:ATP-dependent DNA damage sensor activity"/>
    <property type="evidence" value="ECO:0007669"/>
    <property type="project" value="InterPro"/>
</dbReference>
<evidence type="ECO:0000259" key="12">
    <source>
        <dbReference type="PROSITE" id="PS00486"/>
    </source>
</evidence>
<dbReference type="PANTHER" id="PTHR11361">
    <property type="entry name" value="DNA MISMATCH REPAIR PROTEIN MUTS FAMILY MEMBER"/>
    <property type="match status" value="1"/>
</dbReference>
<dbReference type="Pfam" id="PF01624">
    <property type="entry name" value="MutS_I"/>
    <property type="match status" value="1"/>
</dbReference>
<evidence type="ECO:0000256" key="7">
    <source>
        <dbReference type="ARBA" id="ARBA00023204"/>
    </source>
</evidence>
<evidence type="ECO:0000256" key="8">
    <source>
        <dbReference type="ARBA" id="ARBA00024647"/>
    </source>
</evidence>
<evidence type="ECO:0000256" key="6">
    <source>
        <dbReference type="ARBA" id="ARBA00023125"/>
    </source>
</evidence>
<dbReference type="Pfam" id="PF05188">
    <property type="entry name" value="MutS_II"/>
    <property type="match status" value="1"/>
</dbReference>
<dbReference type="NCBIfam" id="TIGR01070">
    <property type="entry name" value="mutS1"/>
    <property type="match status" value="1"/>
</dbReference>
<keyword evidence="6 9" id="KW-0238">DNA-binding</keyword>
<dbReference type="Gene3D" id="3.30.420.110">
    <property type="entry name" value="MutS, connector domain"/>
    <property type="match status" value="1"/>
</dbReference>
<dbReference type="NCBIfam" id="NF003810">
    <property type="entry name" value="PRK05399.1"/>
    <property type="match status" value="1"/>
</dbReference>
<protein>
    <recommendedName>
        <fullName evidence="2 9">DNA mismatch repair protein MutS</fullName>
    </recommendedName>
</protein>
<dbReference type="GO" id="GO:0005829">
    <property type="term" value="C:cytosol"/>
    <property type="evidence" value="ECO:0007669"/>
    <property type="project" value="TreeGrafter"/>
</dbReference>
<evidence type="ECO:0000256" key="1">
    <source>
        <dbReference type="ARBA" id="ARBA00006271"/>
    </source>
</evidence>
<keyword evidence="3 9" id="KW-0547">Nucleotide-binding</keyword>